<dbReference type="AlphaFoldDB" id="A0A0R1P578"/>
<evidence type="ECO:0000313" key="2">
    <source>
        <dbReference type="EMBL" id="KRL27697.1"/>
    </source>
</evidence>
<dbReference type="GO" id="GO:0016853">
    <property type="term" value="F:isomerase activity"/>
    <property type="evidence" value="ECO:0007669"/>
    <property type="project" value="UniProtKB-KW"/>
</dbReference>
<dbReference type="Pfam" id="PF01261">
    <property type="entry name" value="AP_endonuc_2"/>
    <property type="match status" value="1"/>
</dbReference>
<sequence length="278" mass="31800">MIMPMLGLKGSSARQQIDDRLQYHPQVYEFYTNAADFTPDGIAHLDNAVQYVQSKGIKHIVIHHPMVYKQWHSEVVAPESSYPDLYRFIEESTAALLKIADRRNIQILVHGGYSGDEVEEMIAHYSSLHDARQAVYKRLDRFAKEGGNHIMFENSIARVFAYGDPEQEDEILSHHYRLAFDTSHCFIEMHGDNQALQKSLEHLKSSVVHYHLVDSMGLTHDSLQLGTGKIDWASVLKRLNPDATSIYEINLHDQENCKEQVASHRYLTAIAKQIQQGD</sequence>
<organism evidence="2 3">
    <name type="scientific">Limosilactobacillus frumenti DSM 13145</name>
    <dbReference type="NCBI Taxonomy" id="1423746"/>
    <lineage>
        <taxon>Bacteria</taxon>
        <taxon>Bacillati</taxon>
        <taxon>Bacillota</taxon>
        <taxon>Bacilli</taxon>
        <taxon>Lactobacillales</taxon>
        <taxon>Lactobacillaceae</taxon>
        <taxon>Limosilactobacillus</taxon>
    </lineage>
</organism>
<keyword evidence="2" id="KW-0413">Isomerase</keyword>
<dbReference type="EMBL" id="AZER01000014">
    <property type="protein sequence ID" value="KRL27697.1"/>
    <property type="molecule type" value="Genomic_DNA"/>
</dbReference>
<protein>
    <submittedName>
        <fullName evidence="2">Xylose isomerase domain protein TIM barrel</fullName>
    </submittedName>
</protein>
<evidence type="ECO:0000259" key="1">
    <source>
        <dbReference type="Pfam" id="PF01261"/>
    </source>
</evidence>
<dbReference type="PATRIC" id="fig|1423746.3.peg.445"/>
<name>A0A0R1P578_9LACO</name>
<dbReference type="SUPFAM" id="SSF51658">
    <property type="entry name" value="Xylose isomerase-like"/>
    <property type="match status" value="1"/>
</dbReference>
<dbReference type="Proteomes" id="UP000051445">
    <property type="component" value="Unassembled WGS sequence"/>
</dbReference>
<dbReference type="STRING" id="1423746.FD27_GL000437"/>
<dbReference type="Gene3D" id="3.20.20.150">
    <property type="entry name" value="Divalent-metal-dependent TIM barrel enzymes"/>
    <property type="match status" value="1"/>
</dbReference>
<dbReference type="OrthoDB" id="2799545at2"/>
<gene>
    <name evidence="2" type="ORF">FD27_GL000437</name>
</gene>
<dbReference type="InterPro" id="IPR036237">
    <property type="entry name" value="Xyl_isomerase-like_sf"/>
</dbReference>
<comment type="caution">
    <text evidence="2">The sequence shown here is derived from an EMBL/GenBank/DDBJ whole genome shotgun (WGS) entry which is preliminary data.</text>
</comment>
<keyword evidence="3" id="KW-1185">Reference proteome</keyword>
<dbReference type="RefSeq" id="WP_057749495.1">
    <property type="nucleotide sequence ID" value="NZ_AZER01000014.1"/>
</dbReference>
<evidence type="ECO:0000313" key="3">
    <source>
        <dbReference type="Proteomes" id="UP000051445"/>
    </source>
</evidence>
<proteinExistence type="predicted"/>
<dbReference type="InterPro" id="IPR013022">
    <property type="entry name" value="Xyl_isomerase-like_TIM-brl"/>
</dbReference>
<accession>A0A0R1P578</accession>
<reference evidence="2 3" key="1">
    <citation type="journal article" date="2015" name="Genome Announc.">
        <title>Expanding the biotechnology potential of lactobacilli through comparative genomics of 213 strains and associated genera.</title>
        <authorList>
            <person name="Sun Z."/>
            <person name="Harris H.M."/>
            <person name="McCann A."/>
            <person name="Guo C."/>
            <person name="Argimon S."/>
            <person name="Zhang W."/>
            <person name="Yang X."/>
            <person name="Jeffery I.B."/>
            <person name="Cooney J.C."/>
            <person name="Kagawa T.F."/>
            <person name="Liu W."/>
            <person name="Song Y."/>
            <person name="Salvetti E."/>
            <person name="Wrobel A."/>
            <person name="Rasinkangas P."/>
            <person name="Parkhill J."/>
            <person name="Rea M.C."/>
            <person name="O'Sullivan O."/>
            <person name="Ritari J."/>
            <person name="Douillard F.P."/>
            <person name="Paul Ross R."/>
            <person name="Yang R."/>
            <person name="Briner A.E."/>
            <person name="Felis G.E."/>
            <person name="de Vos W.M."/>
            <person name="Barrangou R."/>
            <person name="Klaenhammer T.R."/>
            <person name="Caufield P.W."/>
            <person name="Cui Y."/>
            <person name="Zhang H."/>
            <person name="O'Toole P.W."/>
        </authorList>
    </citation>
    <scope>NUCLEOTIDE SEQUENCE [LARGE SCALE GENOMIC DNA]</scope>
    <source>
        <strain evidence="2 3">DSM 13145</strain>
    </source>
</reference>
<feature type="domain" description="Xylose isomerase-like TIM barrel" evidence="1">
    <location>
        <begin position="107"/>
        <end position="241"/>
    </location>
</feature>